<proteinExistence type="predicted"/>
<accession>A0A7V8JNB0</accession>
<feature type="transmembrane region" description="Helical" evidence="1">
    <location>
        <begin position="31"/>
        <end position="48"/>
    </location>
</feature>
<sequence length="77" mass="8748">MFSWYILHQTVLIVLLYALRPLQLGPWLEPALLVAGTVGGCLLIHEVLNRHVRWLRPMFGLRADPVSSAARRIMTAQ</sequence>
<keyword evidence="1" id="KW-1133">Transmembrane helix</keyword>
<gene>
    <name evidence="2" type="ORF">GAK31_00537</name>
</gene>
<dbReference type="EMBL" id="WNDS01000001">
    <property type="protein sequence ID" value="KAF1017275.1"/>
    <property type="molecule type" value="Genomic_DNA"/>
</dbReference>
<organism evidence="2 3">
    <name type="scientific">Stenotrophomonas maltophilia</name>
    <name type="common">Pseudomonas maltophilia</name>
    <name type="synonym">Xanthomonas maltophilia</name>
    <dbReference type="NCBI Taxonomy" id="40324"/>
    <lineage>
        <taxon>Bacteria</taxon>
        <taxon>Pseudomonadati</taxon>
        <taxon>Pseudomonadota</taxon>
        <taxon>Gammaproteobacteria</taxon>
        <taxon>Lysobacterales</taxon>
        <taxon>Lysobacteraceae</taxon>
        <taxon>Stenotrophomonas</taxon>
        <taxon>Stenotrophomonas maltophilia group</taxon>
    </lineage>
</organism>
<name>A0A7V8JNB0_STEMA</name>
<keyword evidence="1" id="KW-0472">Membrane</keyword>
<dbReference type="PANTHER" id="PTHR36927:SF3">
    <property type="entry name" value="GLUCANS BIOSYNTHESIS PROTEIN C"/>
    <property type="match status" value="1"/>
</dbReference>
<dbReference type="Proteomes" id="UP000487117">
    <property type="component" value="Unassembled WGS sequence"/>
</dbReference>
<comment type="caution">
    <text evidence="2">The sequence shown here is derived from an EMBL/GenBank/DDBJ whole genome shotgun (WGS) entry which is preliminary data.</text>
</comment>
<evidence type="ECO:0000313" key="2">
    <source>
        <dbReference type="EMBL" id="KAF1017275.1"/>
    </source>
</evidence>
<reference evidence="3" key="1">
    <citation type="journal article" date="2020" name="MBio">
        <title>Horizontal gene transfer to a defensive symbiont with a reduced genome amongst a multipartite beetle microbiome.</title>
        <authorList>
            <person name="Waterworth S.C."/>
            <person name="Florez L.V."/>
            <person name="Rees E.R."/>
            <person name="Hertweck C."/>
            <person name="Kaltenpoth M."/>
            <person name="Kwan J.C."/>
        </authorList>
    </citation>
    <scope>NUCLEOTIDE SEQUENCE [LARGE SCALE GENOMIC DNA]</scope>
</reference>
<keyword evidence="1" id="KW-0812">Transmembrane</keyword>
<dbReference type="InterPro" id="IPR050623">
    <property type="entry name" value="Glucan_succinyl_AcylTrfase"/>
</dbReference>
<dbReference type="PANTHER" id="PTHR36927">
    <property type="entry name" value="BLR4337 PROTEIN"/>
    <property type="match status" value="1"/>
</dbReference>
<dbReference type="AlphaFoldDB" id="A0A7V8JNB0"/>
<evidence type="ECO:0000313" key="3">
    <source>
        <dbReference type="Proteomes" id="UP000487117"/>
    </source>
</evidence>
<evidence type="ECO:0000256" key="1">
    <source>
        <dbReference type="SAM" id="Phobius"/>
    </source>
</evidence>
<evidence type="ECO:0008006" key="4">
    <source>
        <dbReference type="Google" id="ProtNLM"/>
    </source>
</evidence>
<protein>
    <recommendedName>
        <fullName evidence="4">Acyltransferase</fullName>
    </recommendedName>
</protein>